<reference evidence="3" key="1">
    <citation type="submission" date="2021-02" db="EMBL/GenBank/DDBJ databases">
        <authorList>
            <person name="Nowell W R."/>
        </authorList>
    </citation>
    <scope>NUCLEOTIDE SEQUENCE</scope>
</reference>
<evidence type="ECO:0000313" key="4">
    <source>
        <dbReference type="Proteomes" id="UP000663864"/>
    </source>
</evidence>
<feature type="domain" description="Intermembrane lipid transfer protein VPS13-like C-terminal" evidence="2">
    <location>
        <begin position="336"/>
        <end position="447"/>
    </location>
</feature>
<dbReference type="AlphaFoldDB" id="A0A813ZCM6"/>
<accession>A0A813ZCM6</accession>
<evidence type="ECO:0000259" key="2">
    <source>
        <dbReference type="Pfam" id="PF25037"/>
    </source>
</evidence>
<proteinExistence type="predicted"/>
<feature type="region of interest" description="Disordered" evidence="1">
    <location>
        <begin position="70"/>
        <end position="92"/>
    </location>
</feature>
<gene>
    <name evidence="3" type="ORF">ZHD862_LOCUS7154</name>
</gene>
<evidence type="ECO:0000313" key="3">
    <source>
        <dbReference type="EMBL" id="CAF0896370.1"/>
    </source>
</evidence>
<sequence length="785" mass="90220">MQAIDPLPPPPNTKTLKIKLLKNTYKPLYGYVILIPVFIPSQTIWPSPIPVFLDRTQISYIDSELAKREFEQQDNNDDTDSEESTHLKPKTRRNLFSINDVDKHNQTQQWINEQSSSSIFTDVDENETDEQINDVHDESIDAYSEKTDQLDQTSFSLYVHPVLHFTNLSPTDIQRSIDNIEIIDLKPSEFKKFTSGNKHSTLIFTISCYDNIKWVSEPIDLKVEEKADHIERRVIFHEAASSDPQPVLPQCGFLGEDGDRNVSYTTFIAGIQTVLLFADDSQIIEAASAMSSLAESMGQCVQIDIHDIGLSMIKDITREEMLYISLNKPKVIRTETKRSIVQPYVAHEAMARKAMGFFILNRLKEWKYAKSDTYVAHITCSESPPSWLMATSKRLLFITEISSLDLYGIDWQIAYEDLKQEPIIKPNLDQIQILTKEPKKIGTLNSTHSYDKMIKYRNMSEAQITKMIQTHTDRITSKDRNNFSSLASEPQSFTRIHTINKSHTIHDLSFDSDTHSLSSSSYNNNDTEDDNIDWELVTKQLETKLRTSTDIIQLSSDENYYTKSPSTKSKNYRSHPITNYEPADIQQSLSLSSSLSIASQNDDDMILYSEVSMKKQSIKINEEKSITDEIETNQSTLSKNSDQSSLLHELFNELIACQQKQAVLLKQIQQIIKQSKQISSSSLTFFLPLNSLNNNNSEDSPSLQDAFQQRKSSFIQQSKERVNQIYRHNTKYHHRIIPNIKTTNNTYLKQKRQYENDRLCAMIIKHQNRQNAKIYGNLIKNSIVS</sequence>
<dbReference type="InterPro" id="IPR056748">
    <property type="entry name" value="VPS13-like_C"/>
</dbReference>
<evidence type="ECO:0000256" key="1">
    <source>
        <dbReference type="SAM" id="MobiDB-lite"/>
    </source>
</evidence>
<feature type="compositionally biased region" description="Acidic residues" evidence="1">
    <location>
        <begin position="72"/>
        <end position="82"/>
    </location>
</feature>
<protein>
    <recommendedName>
        <fullName evidence="2">Intermembrane lipid transfer protein VPS13-like C-terminal domain-containing protein</fullName>
    </recommendedName>
</protein>
<organism evidence="3 4">
    <name type="scientific">Rotaria sordida</name>
    <dbReference type="NCBI Taxonomy" id="392033"/>
    <lineage>
        <taxon>Eukaryota</taxon>
        <taxon>Metazoa</taxon>
        <taxon>Spiralia</taxon>
        <taxon>Gnathifera</taxon>
        <taxon>Rotifera</taxon>
        <taxon>Eurotatoria</taxon>
        <taxon>Bdelloidea</taxon>
        <taxon>Philodinida</taxon>
        <taxon>Philodinidae</taxon>
        <taxon>Rotaria</taxon>
    </lineage>
</organism>
<dbReference type="EMBL" id="CAJNOT010000213">
    <property type="protein sequence ID" value="CAF0896370.1"/>
    <property type="molecule type" value="Genomic_DNA"/>
</dbReference>
<name>A0A813ZCM6_9BILA</name>
<dbReference type="Pfam" id="PF25037">
    <property type="entry name" value="VPS13_C"/>
    <property type="match status" value="1"/>
</dbReference>
<comment type="caution">
    <text evidence="3">The sequence shown here is derived from an EMBL/GenBank/DDBJ whole genome shotgun (WGS) entry which is preliminary data.</text>
</comment>
<dbReference type="Proteomes" id="UP000663864">
    <property type="component" value="Unassembled WGS sequence"/>
</dbReference>